<dbReference type="Pfam" id="PF04879">
    <property type="entry name" value="Molybdop_Fe4S4"/>
    <property type="match status" value="1"/>
</dbReference>
<keyword evidence="18" id="KW-1185">Reference proteome</keyword>
<evidence type="ECO:0000256" key="9">
    <source>
        <dbReference type="ARBA" id="ARBA00023002"/>
    </source>
</evidence>
<evidence type="ECO:0000313" key="18">
    <source>
        <dbReference type="Proteomes" id="UP000254266"/>
    </source>
</evidence>
<dbReference type="GO" id="GO:1990204">
    <property type="term" value="C:oxidoreductase complex"/>
    <property type="evidence" value="ECO:0007669"/>
    <property type="project" value="UniProtKB-ARBA"/>
</dbReference>
<keyword evidence="7" id="KW-0574">Periplasm</keyword>
<dbReference type="EC" id="1.9.6.1" evidence="15"/>
<dbReference type="AlphaFoldDB" id="A0A370D9Q5"/>
<dbReference type="InterPro" id="IPR006657">
    <property type="entry name" value="MoPterin_dinucl-bd_dom"/>
</dbReference>
<evidence type="ECO:0000256" key="11">
    <source>
        <dbReference type="ARBA" id="ARBA00023014"/>
    </source>
</evidence>
<gene>
    <name evidence="17" type="ORF">DIZ80_13325</name>
</gene>
<dbReference type="Proteomes" id="UP000254266">
    <property type="component" value="Unassembled WGS sequence"/>
</dbReference>
<dbReference type="Pfam" id="PF00384">
    <property type="entry name" value="Molybdopterin"/>
    <property type="match status" value="1"/>
</dbReference>
<keyword evidence="8" id="KW-0249">Electron transport</keyword>
<sequence>MASNKNEITVKVFSKQDIEDLKNDPNIANHGRRSFLKWSAIVSSQAVIGGGIVNLLASGKAQANDTFDNVTEWVYSVCGYCSFGCGLNIGVNSTGEAVAVRGNSNHPTNKGRVCVKGLYEHKILEAPDRGKWPLIRDTNGDWKKITWDEATTILSQKIIDGVDAKGKDSIATYNTGQWTLEEYYAFGKLGKGAIGTGTMDSNTRLCMAAAVVGYLTTFGSDGPPGCYDDVENTDCFFVIGMNPAEMHPQLWRRIALARSGSRAPKLIVVDPRRTLTARSADLHLALKPGTNLALMNGLIQQIIANNWTDSAYINAHTRNYDAMAATVAKYTPEYVSNITGCPAADIALAAKWIGESPEALSLFIQGVYQSMGATDTVRMICAMHLITGKIGRPGSAPFSITGQATAMSNREAGASSALAGYRNPYNPAHTGWLEDFWNVDRGKIPPRKPTPITSNKEYQDINSHVEMMKNGELSLFWIQCTNPAVTLPDLNKLYSYMDFDNPNRPYIVVQDIYEPMECTHFADMFLPAAMWGEKTGTYTCSERKVNLGRQAVQPAGYDLRADGYGAYADLEITKMMADKIASMDSRFADKDGNSVIGFNSYEEAFEEWKQVSTGTICDMSGMTYDRIEANEGIQWPSTPSDIYGGTRLYSDGRFNTNWDDTQGGTSDALWVDPDNLSRAYLWAKDYIEAPEVPDVNYPFWLITGRVIEHFHSRTKTKRVPQLHEMVPENYVEMHPADAAAMNISQGDLVRLTTRRGEIVIKALVVSTVRQGQVFVPMHFADLDPQDVAQNGGRLTATNRLTMNWVDPDCKQPIYKHCAVKLAKA</sequence>
<dbReference type="Gene3D" id="2.20.25.90">
    <property type="entry name" value="ADC-like domains"/>
    <property type="match status" value="1"/>
</dbReference>
<dbReference type="EMBL" id="QFXC01000013">
    <property type="protein sequence ID" value="RDH81094.1"/>
    <property type="molecule type" value="Genomic_DNA"/>
</dbReference>
<dbReference type="GO" id="GO:0051539">
    <property type="term" value="F:4 iron, 4 sulfur cluster binding"/>
    <property type="evidence" value="ECO:0007669"/>
    <property type="project" value="UniProtKB-KW"/>
</dbReference>
<evidence type="ECO:0000256" key="4">
    <source>
        <dbReference type="ARBA" id="ARBA00022505"/>
    </source>
</evidence>
<evidence type="ECO:0000256" key="6">
    <source>
        <dbReference type="ARBA" id="ARBA00022729"/>
    </source>
</evidence>
<dbReference type="SMART" id="SM00926">
    <property type="entry name" value="Molybdop_Fe4S4"/>
    <property type="match status" value="1"/>
</dbReference>
<evidence type="ECO:0000256" key="7">
    <source>
        <dbReference type="ARBA" id="ARBA00022764"/>
    </source>
</evidence>
<name>A0A370D9Q5_9GAMM</name>
<organism evidence="17 18">
    <name type="scientific">endosymbiont of Galathealinum brachiosum</name>
    <dbReference type="NCBI Taxonomy" id="2200906"/>
    <lineage>
        <taxon>Bacteria</taxon>
        <taxon>Pseudomonadati</taxon>
        <taxon>Pseudomonadota</taxon>
        <taxon>Gammaproteobacteria</taxon>
        <taxon>sulfur-oxidizing symbionts</taxon>
    </lineage>
</organism>
<dbReference type="Gene3D" id="3.40.228.10">
    <property type="entry name" value="Dimethylsulfoxide Reductase, domain 2"/>
    <property type="match status" value="1"/>
</dbReference>
<evidence type="ECO:0000256" key="12">
    <source>
        <dbReference type="ARBA" id="ARBA00023063"/>
    </source>
</evidence>
<dbReference type="SUPFAM" id="SSF50692">
    <property type="entry name" value="ADC-like"/>
    <property type="match status" value="1"/>
</dbReference>
<comment type="cofactor">
    <cofactor evidence="1">
        <name>Mo-bis(molybdopterin guanine dinucleotide)</name>
        <dbReference type="ChEBI" id="CHEBI:60539"/>
    </cofactor>
</comment>
<comment type="function">
    <text evidence="14">Catalytic subunit of the periplasmic nitrate reductase complex NapAB. Receives electrons from NapB and catalyzes the reduction of nitrate to nitrite.</text>
</comment>
<evidence type="ECO:0000256" key="10">
    <source>
        <dbReference type="ARBA" id="ARBA00023004"/>
    </source>
</evidence>
<keyword evidence="4" id="KW-0500">Molybdenum</keyword>
<dbReference type="GO" id="GO:0046872">
    <property type="term" value="F:metal ion binding"/>
    <property type="evidence" value="ECO:0007669"/>
    <property type="project" value="UniProtKB-KW"/>
</dbReference>
<dbReference type="InterPro" id="IPR050123">
    <property type="entry name" value="Prok_molybdopt-oxidoreductase"/>
</dbReference>
<dbReference type="Gene3D" id="2.40.40.20">
    <property type="match status" value="1"/>
</dbReference>
<evidence type="ECO:0000256" key="5">
    <source>
        <dbReference type="ARBA" id="ARBA00022723"/>
    </source>
</evidence>
<comment type="catalytic activity">
    <reaction evidence="13">
        <text>2 Fe(II)-[cytochrome] + nitrate + 2 H(+) = 2 Fe(III)-[cytochrome] + nitrite + H2O</text>
        <dbReference type="Rhea" id="RHEA:12909"/>
        <dbReference type="Rhea" id="RHEA-COMP:11777"/>
        <dbReference type="Rhea" id="RHEA-COMP:11778"/>
        <dbReference type="ChEBI" id="CHEBI:15377"/>
        <dbReference type="ChEBI" id="CHEBI:15378"/>
        <dbReference type="ChEBI" id="CHEBI:16301"/>
        <dbReference type="ChEBI" id="CHEBI:17632"/>
        <dbReference type="ChEBI" id="CHEBI:29033"/>
        <dbReference type="ChEBI" id="CHEBI:29034"/>
        <dbReference type="EC" id="1.9.6.1"/>
    </reaction>
</comment>
<keyword evidence="11" id="KW-0411">Iron-sulfur</keyword>
<dbReference type="InterPro" id="IPR009010">
    <property type="entry name" value="Asp_de-COase-like_dom_sf"/>
</dbReference>
<reference evidence="17 18" key="1">
    <citation type="journal article" date="2018" name="ISME J.">
        <title>Endosymbiont genomes yield clues of tubeworm success.</title>
        <authorList>
            <person name="Li Y."/>
            <person name="Liles M.R."/>
            <person name="Halanych K.M."/>
        </authorList>
    </citation>
    <scope>NUCLEOTIDE SEQUENCE [LARGE SCALE GENOMIC DNA]</scope>
    <source>
        <strain evidence="17">A1464</strain>
    </source>
</reference>
<evidence type="ECO:0000256" key="13">
    <source>
        <dbReference type="ARBA" id="ARBA00052176"/>
    </source>
</evidence>
<evidence type="ECO:0000256" key="3">
    <source>
        <dbReference type="ARBA" id="ARBA00022485"/>
    </source>
</evidence>
<evidence type="ECO:0000256" key="15">
    <source>
        <dbReference type="ARBA" id="ARBA00067026"/>
    </source>
</evidence>
<proteinExistence type="predicted"/>
<keyword evidence="10" id="KW-0408">Iron</keyword>
<protein>
    <recommendedName>
        <fullName evidence="15">nitrate reductase (cytochrome)</fullName>
        <ecNumber evidence="15">1.9.6.1</ecNumber>
    </recommendedName>
</protein>
<accession>A0A370D9Q5</accession>
<evidence type="ECO:0000256" key="2">
    <source>
        <dbReference type="ARBA" id="ARBA00001966"/>
    </source>
</evidence>
<evidence type="ECO:0000259" key="16">
    <source>
        <dbReference type="PROSITE" id="PS51669"/>
    </source>
</evidence>
<dbReference type="PROSITE" id="PS00551">
    <property type="entry name" value="MOLYBDOPTERIN_PROK_1"/>
    <property type="match status" value="1"/>
</dbReference>
<evidence type="ECO:0000313" key="17">
    <source>
        <dbReference type="EMBL" id="RDH81094.1"/>
    </source>
</evidence>
<evidence type="ECO:0000256" key="8">
    <source>
        <dbReference type="ARBA" id="ARBA00022982"/>
    </source>
</evidence>
<evidence type="ECO:0000256" key="1">
    <source>
        <dbReference type="ARBA" id="ARBA00001942"/>
    </source>
</evidence>
<evidence type="ECO:0000256" key="14">
    <source>
        <dbReference type="ARBA" id="ARBA00055000"/>
    </source>
</evidence>
<dbReference type="GO" id="GO:0042128">
    <property type="term" value="P:nitrate assimilation"/>
    <property type="evidence" value="ECO:0007669"/>
    <property type="project" value="UniProtKB-KW"/>
</dbReference>
<dbReference type="InterPro" id="IPR027467">
    <property type="entry name" value="MopterinOxRdtase_cofactor_BS"/>
</dbReference>
<dbReference type="FunFam" id="2.40.40.20:FF:000005">
    <property type="entry name" value="Periplasmic nitrate reductase"/>
    <property type="match status" value="1"/>
</dbReference>
<keyword evidence="3" id="KW-0004">4Fe-4S</keyword>
<dbReference type="InterPro" id="IPR006656">
    <property type="entry name" value="Mopterin_OxRdtase"/>
</dbReference>
<comment type="cofactor">
    <cofactor evidence="2">
        <name>[4Fe-4S] cluster</name>
        <dbReference type="ChEBI" id="CHEBI:49883"/>
    </cofactor>
</comment>
<keyword evidence="5" id="KW-0479">Metal-binding</keyword>
<keyword evidence="6" id="KW-0732">Signal</keyword>
<keyword evidence="8" id="KW-0813">Transport</keyword>
<dbReference type="InterPro" id="IPR006963">
    <property type="entry name" value="Mopterin_OxRdtase_4Fe-4S_dom"/>
</dbReference>
<feature type="domain" description="4Fe-4S Mo/W bis-MGD-type" evidence="16">
    <location>
        <begin position="71"/>
        <end position="128"/>
    </location>
</feature>
<dbReference type="InterPro" id="IPR006311">
    <property type="entry name" value="TAT_signal"/>
</dbReference>
<keyword evidence="12" id="KW-0534">Nitrate assimilation</keyword>
<dbReference type="GO" id="GO:0050140">
    <property type="term" value="F:nitrate reductase (cytochrome) activity"/>
    <property type="evidence" value="ECO:0007669"/>
    <property type="project" value="UniProtKB-EC"/>
</dbReference>
<dbReference type="Pfam" id="PF01568">
    <property type="entry name" value="Molydop_binding"/>
    <property type="match status" value="1"/>
</dbReference>
<dbReference type="CDD" id="cd00508">
    <property type="entry name" value="MopB_CT_Fdh-Nap-like"/>
    <property type="match status" value="1"/>
</dbReference>
<dbReference type="GO" id="GO:0045333">
    <property type="term" value="P:cellular respiration"/>
    <property type="evidence" value="ECO:0007669"/>
    <property type="project" value="UniProtKB-ARBA"/>
</dbReference>
<dbReference type="GO" id="GO:0043546">
    <property type="term" value="F:molybdopterin cofactor binding"/>
    <property type="evidence" value="ECO:0007669"/>
    <property type="project" value="InterPro"/>
</dbReference>
<comment type="caution">
    <text evidence="17">The sequence shown here is derived from an EMBL/GenBank/DDBJ whole genome shotgun (WGS) entry which is preliminary data.</text>
</comment>
<dbReference type="GO" id="GO:0016020">
    <property type="term" value="C:membrane"/>
    <property type="evidence" value="ECO:0007669"/>
    <property type="project" value="TreeGrafter"/>
</dbReference>
<dbReference type="PROSITE" id="PS51318">
    <property type="entry name" value="TAT"/>
    <property type="match status" value="1"/>
</dbReference>
<dbReference type="PANTHER" id="PTHR43105">
    <property type="entry name" value="RESPIRATORY NITRATE REDUCTASE"/>
    <property type="match status" value="1"/>
</dbReference>
<keyword evidence="9" id="KW-0560">Oxidoreductase</keyword>
<dbReference type="PROSITE" id="PS51669">
    <property type="entry name" value="4FE4S_MOW_BIS_MGD"/>
    <property type="match status" value="1"/>
</dbReference>
<dbReference type="SUPFAM" id="SSF53706">
    <property type="entry name" value="Formate dehydrogenase/DMSO reductase, domains 1-3"/>
    <property type="match status" value="1"/>
</dbReference>
<dbReference type="Gene3D" id="3.40.50.740">
    <property type="match status" value="1"/>
</dbReference>
<dbReference type="PANTHER" id="PTHR43105:SF10">
    <property type="entry name" value="NADH-QUINONE OXIDOREDUCTASE SUBUNIT G"/>
    <property type="match status" value="1"/>
</dbReference>